<feature type="region of interest" description="Disordered" evidence="1">
    <location>
        <begin position="92"/>
        <end position="164"/>
    </location>
</feature>
<feature type="domain" description="DUF6451" evidence="2">
    <location>
        <begin position="2"/>
        <end position="30"/>
    </location>
</feature>
<dbReference type="EMBL" id="JAODUO010005945">
    <property type="protein sequence ID" value="KAK2140144.1"/>
    <property type="molecule type" value="Genomic_DNA"/>
</dbReference>
<protein>
    <recommendedName>
        <fullName evidence="2">DUF6451 domain-containing protein</fullName>
    </recommendedName>
</protein>
<dbReference type="Pfam" id="PF20049">
    <property type="entry name" value="DUF6451"/>
    <property type="match status" value="1"/>
</dbReference>
<feature type="compositionally biased region" description="Basic and acidic residues" evidence="1">
    <location>
        <begin position="113"/>
        <end position="141"/>
    </location>
</feature>
<evidence type="ECO:0000313" key="4">
    <source>
        <dbReference type="Proteomes" id="UP001209878"/>
    </source>
</evidence>
<sequence>MLIKIWSAKQIKTNTKLRIFNSNVKAVLLYGTETWRSTQKTLKRIQTFINKCLRRILHLKWKQDIQHYTLKMTKQLPIENEIKKRKWRWIGQHSGNHKTPSPVKPSHGTSQVRGDEVGHETPGKKKEKETKEMGYTREKWRGWPRTENSGVPWSMAMLPASKQA</sequence>
<dbReference type="InterPro" id="IPR045609">
    <property type="entry name" value="DUF6451"/>
</dbReference>
<evidence type="ECO:0000313" key="3">
    <source>
        <dbReference type="EMBL" id="KAK2140144.1"/>
    </source>
</evidence>
<dbReference type="AlphaFoldDB" id="A0AAD9ISL6"/>
<comment type="caution">
    <text evidence="3">The sequence shown here is derived from an EMBL/GenBank/DDBJ whole genome shotgun (WGS) entry which is preliminary data.</text>
</comment>
<keyword evidence="4" id="KW-1185">Reference proteome</keyword>
<evidence type="ECO:0000259" key="2">
    <source>
        <dbReference type="Pfam" id="PF20049"/>
    </source>
</evidence>
<reference evidence="3" key="1">
    <citation type="journal article" date="2023" name="Mol. Biol. Evol.">
        <title>Third-Generation Sequencing Reveals the Adaptive Role of the Epigenome in Three Deep-Sea Polychaetes.</title>
        <authorList>
            <person name="Perez M."/>
            <person name="Aroh O."/>
            <person name="Sun Y."/>
            <person name="Lan Y."/>
            <person name="Juniper S.K."/>
            <person name="Young C.R."/>
            <person name="Angers B."/>
            <person name="Qian P.Y."/>
        </authorList>
    </citation>
    <scope>NUCLEOTIDE SEQUENCE</scope>
    <source>
        <strain evidence="3">R07B-5</strain>
    </source>
</reference>
<proteinExistence type="predicted"/>
<name>A0AAD9ISL6_RIDPI</name>
<dbReference type="Proteomes" id="UP001209878">
    <property type="component" value="Unassembled WGS sequence"/>
</dbReference>
<gene>
    <name evidence="3" type="ORF">NP493_5959g00012</name>
</gene>
<evidence type="ECO:0000256" key="1">
    <source>
        <dbReference type="SAM" id="MobiDB-lite"/>
    </source>
</evidence>
<organism evidence="3 4">
    <name type="scientific">Ridgeia piscesae</name>
    <name type="common">Tubeworm</name>
    <dbReference type="NCBI Taxonomy" id="27915"/>
    <lineage>
        <taxon>Eukaryota</taxon>
        <taxon>Metazoa</taxon>
        <taxon>Spiralia</taxon>
        <taxon>Lophotrochozoa</taxon>
        <taxon>Annelida</taxon>
        <taxon>Polychaeta</taxon>
        <taxon>Sedentaria</taxon>
        <taxon>Canalipalpata</taxon>
        <taxon>Sabellida</taxon>
        <taxon>Siboglinidae</taxon>
        <taxon>Ridgeia</taxon>
    </lineage>
</organism>
<accession>A0AAD9ISL6</accession>